<dbReference type="InterPro" id="IPR016181">
    <property type="entry name" value="Acyl_CoA_acyltransferase"/>
</dbReference>
<dbReference type="GO" id="GO:0016747">
    <property type="term" value="F:acyltransferase activity, transferring groups other than amino-acyl groups"/>
    <property type="evidence" value="ECO:0007669"/>
    <property type="project" value="InterPro"/>
</dbReference>
<dbReference type="PANTHER" id="PTHR43877:SF5">
    <property type="entry name" value="BLL8307 PROTEIN"/>
    <property type="match status" value="1"/>
</dbReference>
<evidence type="ECO:0000256" key="1">
    <source>
        <dbReference type="ARBA" id="ARBA00022679"/>
    </source>
</evidence>
<feature type="domain" description="N-acetyltransferase" evidence="3">
    <location>
        <begin position="3"/>
        <end position="152"/>
    </location>
</feature>
<name>A0A6G9QHV9_9GAMM</name>
<evidence type="ECO:0000313" key="5">
    <source>
        <dbReference type="Proteomes" id="UP000502608"/>
    </source>
</evidence>
<evidence type="ECO:0000256" key="2">
    <source>
        <dbReference type="ARBA" id="ARBA00023315"/>
    </source>
</evidence>
<dbReference type="PANTHER" id="PTHR43877">
    <property type="entry name" value="AMINOALKYLPHOSPHONATE N-ACETYLTRANSFERASE-RELATED-RELATED"/>
    <property type="match status" value="1"/>
</dbReference>
<dbReference type="InterPro" id="IPR050832">
    <property type="entry name" value="Bact_Acetyltransf"/>
</dbReference>
<dbReference type="Pfam" id="PF00583">
    <property type="entry name" value="Acetyltransf_1"/>
    <property type="match status" value="1"/>
</dbReference>
<sequence length="153" mass="17377">MDIKIDDLSGPEIAALLNEHLQDMYATSPAESVHALDLSKLRQPEITFWTVWDSNQLMGCGAIKRLSANHAEIKSMRVANAHRRKGVAAKLLQHMLTHAQQQQYQLLSLETGTMAFFEPARQLYRQFGFEVGDKFADYLDDPNSMFMHKVLGK</sequence>
<keyword evidence="1 4" id="KW-0808">Transferase</keyword>
<evidence type="ECO:0000313" key="4">
    <source>
        <dbReference type="EMBL" id="QIR13481.1"/>
    </source>
</evidence>
<gene>
    <name evidence="4" type="ORF">HBH39_02340</name>
</gene>
<dbReference type="EMBL" id="CP050313">
    <property type="protein sequence ID" value="QIR13481.1"/>
    <property type="molecule type" value="Genomic_DNA"/>
</dbReference>
<dbReference type="InterPro" id="IPR000182">
    <property type="entry name" value="GNAT_dom"/>
</dbReference>
<protein>
    <submittedName>
        <fullName evidence="4">GNAT family N-acetyltransferase</fullName>
    </submittedName>
</protein>
<keyword evidence="5" id="KW-1185">Reference proteome</keyword>
<dbReference type="Proteomes" id="UP000502608">
    <property type="component" value="Chromosome"/>
</dbReference>
<reference evidence="4 5" key="1">
    <citation type="submission" date="2020-03" db="EMBL/GenBank/DDBJ databases">
        <title>Complete genome sequence of Shewanella sp.</title>
        <authorList>
            <person name="Kim Y.-S."/>
            <person name="Kim S.-J."/>
            <person name="Jung H.-K."/>
            <person name="Kim K.-H."/>
        </authorList>
    </citation>
    <scope>NUCLEOTIDE SEQUENCE [LARGE SCALE GENOMIC DNA]</scope>
    <source>
        <strain evidence="4 5">PN3F2</strain>
    </source>
</reference>
<dbReference type="PROSITE" id="PS51186">
    <property type="entry name" value="GNAT"/>
    <property type="match status" value="1"/>
</dbReference>
<dbReference type="KEGG" id="saes:HBH39_02340"/>
<organism evidence="4 5">
    <name type="scientific">Shewanella aestuarii</name>
    <dbReference type="NCBI Taxonomy" id="1028752"/>
    <lineage>
        <taxon>Bacteria</taxon>
        <taxon>Pseudomonadati</taxon>
        <taxon>Pseudomonadota</taxon>
        <taxon>Gammaproteobacteria</taxon>
        <taxon>Alteromonadales</taxon>
        <taxon>Shewanellaceae</taxon>
        <taxon>Shewanella</taxon>
    </lineage>
</organism>
<dbReference type="AlphaFoldDB" id="A0A6G9QHV9"/>
<dbReference type="Gene3D" id="3.40.630.30">
    <property type="match status" value="1"/>
</dbReference>
<proteinExistence type="predicted"/>
<keyword evidence="2" id="KW-0012">Acyltransferase</keyword>
<dbReference type="SUPFAM" id="SSF55729">
    <property type="entry name" value="Acyl-CoA N-acyltransferases (Nat)"/>
    <property type="match status" value="1"/>
</dbReference>
<accession>A0A6G9QHV9</accession>
<evidence type="ECO:0000259" key="3">
    <source>
        <dbReference type="PROSITE" id="PS51186"/>
    </source>
</evidence>
<dbReference type="CDD" id="cd04301">
    <property type="entry name" value="NAT_SF"/>
    <property type="match status" value="1"/>
</dbReference>
<dbReference type="RefSeq" id="WP_167675257.1">
    <property type="nucleotide sequence ID" value="NZ_CP050313.1"/>
</dbReference>